<dbReference type="InterPro" id="IPR002559">
    <property type="entry name" value="Transposase_11"/>
</dbReference>
<proteinExistence type="predicted"/>
<gene>
    <name evidence="2" type="ORF">AAA799P11_01439</name>
</gene>
<evidence type="ECO:0000313" key="3">
    <source>
        <dbReference type="Proteomes" id="UP000029387"/>
    </source>
</evidence>
<evidence type="ECO:0000313" key="2">
    <source>
        <dbReference type="EMBL" id="KFM16376.1"/>
    </source>
</evidence>
<feature type="domain" description="Transposase IS4-like" evidence="1">
    <location>
        <begin position="3"/>
        <end position="128"/>
    </location>
</feature>
<dbReference type="EMBL" id="JOSZ01000053">
    <property type="protein sequence ID" value="KFM16376.1"/>
    <property type="molecule type" value="Genomic_DNA"/>
</dbReference>
<comment type="caution">
    <text evidence="2">The sequence shown here is derived from an EMBL/GenBank/DDBJ whole genome shotgun (WGS) entry which is preliminary data.</text>
</comment>
<organism evidence="2 3">
    <name type="scientific">Marine Group I thaumarchaeote SCGC AAA799-P11</name>
    <dbReference type="NCBI Taxonomy" id="1502295"/>
    <lineage>
        <taxon>Archaea</taxon>
        <taxon>Nitrososphaerota</taxon>
        <taxon>Marine Group I</taxon>
    </lineage>
</organism>
<dbReference type="Pfam" id="PF01609">
    <property type="entry name" value="DDE_Tnp_1"/>
    <property type="match status" value="1"/>
</dbReference>
<protein>
    <submittedName>
        <fullName evidence="2">Transposase IS4 family protein</fullName>
    </submittedName>
</protein>
<dbReference type="GO" id="GO:0003677">
    <property type="term" value="F:DNA binding"/>
    <property type="evidence" value="ECO:0007669"/>
    <property type="project" value="InterPro"/>
</dbReference>
<name>A0A087RSC2_9ARCH</name>
<evidence type="ECO:0000259" key="1">
    <source>
        <dbReference type="Pfam" id="PF01609"/>
    </source>
</evidence>
<dbReference type="AlphaFoldDB" id="A0A087RSC2"/>
<feature type="non-terminal residue" evidence="2">
    <location>
        <position position="1"/>
    </location>
</feature>
<dbReference type="GO" id="GO:0006313">
    <property type="term" value="P:DNA transposition"/>
    <property type="evidence" value="ECO:0007669"/>
    <property type="project" value="InterPro"/>
</dbReference>
<accession>A0A087RSC2</accession>
<reference evidence="2 3" key="1">
    <citation type="submission" date="2014-06" db="EMBL/GenBank/DDBJ databases">
        <authorList>
            <person name="Ngugi D.K."/>
            <person name="Blom J."/>
            <person name="Alam I."/>
            <person name="Rashid M."/>
            <person name="Baalawi W."/>
            <person name="Zhang G."/>
            <person name="Hikmawan T."/>
            <person name="Guan Y."/>
            <person name="Antunes A."/>
            <person name="Siam R."/>
            <person name="El-Dorry H."/>
            <person name="Bajic V."/>
            <person name="Stingl U."/>
        </authorList>
    </citation>
    <scope>NUCLEOTIDE SEQUENCE [LARGE SCALE GENOMIC DNA]</scope>
    <source>
        <strain evidence="2">SCGC AAA799-P11</strain>
    </source>
</reference>
<sequence>CSIKIRHRHRHDSVDFVPLLRHTASLVSVDMVVADRGYDSENNHIAAENLGIQNTIIRPKYESLPVYKTKGFHRKMLKRKFDWESYHHRNKAETIFSVIKRMLGEYVMSRYILTQNREVMYRIIAYNCYRITRDSLLIFGVFYRAIGNLFF</sequence>
<keyword evidence="3" id="KW-1185">Reference proteome</keyword>
<dbReference type="GO" id="GO:0004803">
    <property type="term" value="F:transposase activity"/>
    <property type="evidence" value="ECO:0007669"/>
    <property type="project" value="InterPro"/>
</dbReference>
<dbReference type="Proteomes" id="UP000029387">
    <property type="component" value="Unassembled WGS sequence"/>
</dbReference>